<dbReference type="InterPro" id="IPR001810">
    <property type="entry name" value="F-box_dom"/>
</dbReference>
<dbReference type="AlphaFoldDB" id="A0A9P7K5V1"/>
<evidence type="ECO:0000313" key="3">
    <source>
        <dbReference type="EMBL" id="KAG5637260.1"/>
    </source>
</evidence>
<dbReference type="Gene3D" id="3.80.10.10">
    <property type="entry name" value="Ribonuclease Inhibitor"/>
    <property type="match status" value="1"/>
</dbReference>
<dbReference type="Gene3D" id="1.20.1280.50">
    <property type="match status" value="1"/>
</dbReference>
<feature type="domain" description="F-box" evidence="2">
    <location>
        <begin position="47"/>
        <end position="97"/>
    </location>
</feature>
<feature type="region of interest" description="Disordered" evidence="1">
    <location>
        <begin position="560"/>
        <end position="602"/>
    </location>
</feature>
<proteinExistence type="predicted"/>
<gene>
    <name evidence="3" type="ORF">H0H81_005224</name>
</gene>
<dbReference type="EMBL" id="JABCKI010005846">
    <property type="protein sequence ID" value="KAG5637260.1"/>
    <property type="molecule type" value="Genomic_DNA"/>
</dbReference>
<protein>
    <recommendedName>
        <fullName evidence="2">F-box domain-containing protein</fullName>
    </recommendedName>
</protein>
<sequence>LTTMSCRSPIEVKEMAYARIQNDIDVLKESIRVLKARHNFLSMTMLLPPEILATIFLRNADMLRDDSKMRWINVSHVCSRWRRIALETPALWSRISFNTNHNWVPTLLSRSRFTPLEFDISVSGAKEMQVCKEVLSQIHRIRDLSLRQPNSSCASLAGLVQGLIEPAPLLERLLIHRDDLYAASILDQYSHPNLFRGCAPRLRTLELQWSMLPLNLPVLSGITTLILRNINRFRPSLYQLIEALQLMKSVQTLTLRDAFTFDPHSDPNRSPLVADLSHLRSLNVRSDSISCTALLRRINYPQTANQRLAISTPNRRVYPSLNIDEALGALGGILRERQLNRLRCLSLSVDSLGYCTGLKAWGETGNHLHPPEQVPSLMVTLAHSNPERLCVLLLGLSLDNLESLHVQDIWFNPMVWRKTFGDIETLRMVHIAGPVLPFLSALQHGCAMDGLNSSGKPTRPGKLCFKALRILTSEACLDASQVWRNNIHRVCLSERRKRGVALRELYILDSLMGAATPALFDPLRTVVGKVHWDLYSGALSRVQLWTKVASLGKTSHHWTQVDSDSGSLEPSDGEYEDDEVDWEPAYPSDESDESDYDYHSYC</sequence>
<accession>A0A9P7K5V1</accession>
<comment type="caution">
    <text evidence="3">The sequence shown here is derived from an EMBL/GenBank/DDBJ whole genome shotgun (WGS) entry which is preliminary data.</text>
</comment>
<evidence type="ECO:0000313" key="4">
    <source>
        <dbReference type="Proteomes" id="UP000717328"/>
    </source>
</evidence>
<dbReference type="Proteomes" id="UP000717328">
    <property type="component" value="Unassembled WGS sequence"/>
</dbReference>
<organism evidence="3 4">
    <name type="scientific">Sphagnurus paluster</name>
    <dbReference type="NCBI Taxonomy" id="117069"/>
    <lineage>
        <taxon>Eukaryota</taxon>
        <taxon>Fungi</taxon>
        <taxon>Dikarya</taxon>
        <taxon>Basidiomycota</taxon>
        <taxon>Agaricomycotina</taxon>
        <taxon>Agaricomycetes</taxon>
        <taxon>Agaricomycetidae</taxon>
        <taxon>Agaricales</taxon>
        <taxon>Tricholomatineae</taxon>
        <taxon>Lyophyllaceae</taxon>
        <taxon>Sphagnurus</taxon>
    </lineage>
</organism>
<reference evidence="3" key="2">
    <citation type="submission" date="2021-10" db="EMBL/GenBank/DDBJ databases">
        <title>Phylogenomics reveals ancestral predisposition of the termite-cultivated fungus Termitomyces towards a domesticated lifestyle.</title>
        <authorList>
            <person name="Auxier B."/>
            <person name="Grum-Grzhimaylo A."/>
            <person name="Cardenas M.E."/>
            <person name="Lodge J.D."/>
            <person name="Laessoe T."/>
            <person name="Pedersen O."/>
            <person name="Smith M.E."/>
            <person name="Kuyper T.W."/>
            <person name="Franco-Molano E.A."/>
            <person name="Baroni T.J."/>
            <person name="Aanen D.K."/>
        </authorList>
    </citation>
    <scope>NUCLEOTIDE SEQUENCE</scope>
    <source>
        <strain evidence="3">D49</strain>
    </source>
</reference>
<name>A0A9P7K5V1_9AGAR</name>
<evidence type="ECO:0000256" key="1">
    <source>
        <dbReference type="SAM" id="MobiDB-lite"/>
    </source>
</evidence>
<evidence type="ECO:0000259" key="2">
    <source>
        <dbReference type="Pfam" id="PF12937"/>
    </source>
</evidence>
<dbReference type="Pfam" id="PF12937">
    <property type="entry name" value="F-box-like"/>
    <property type="match status" value="1"/>
</dbReference>
<reference evidence="3" key="1">
    <citation type="submission" date="2021-02" db="EMBL/GenBank/DDBJ databases">
        <authorList>
            <person name="Nieuwenhuis M."/>
            <person name="Van De Peppel L.J.J."/>
        </authorList>
    </citation>
    <scope>NUCLEOTIDE SEQUENCE</scope>
    <source>
        <strain evidence="3">D49</strain>
    </source>
</reference>
<dbReference type="InterPro" id="IPR032675">
    <property type="entry name" value="LRR_dom_sf"/>
</dbReference>
<feature type="non-terminal residue" evidence="3">
    <location>
        <position position="1"/>
    </location>
</feature>
<keyword evidence="4" id="KW-1185">Reference proteome</keyword>
<feature type="compositionally biased region" description="Acidic residues" evidence="1">
    <location>
        <begin position="571"/>
        <end position="582"/>
    </location>
</feature>
<dbReference type="OrthoDB" id="2973840at2759"/>